<evidence type="ECO:0008006" key="6">
    <source>
        <dbReference type="Google" id="ProtNLM"/>
    </source>
</evidence>
<dbReference type="InterPro" id="IPR046960">
    <property type="entry name" value="PPR_At4g14850-like_plant"/>
</dbReference>
<dbReference type="Gene3D" id="1.25.40.10">
    <property type="entry name" value="Tetratricopeptide repeat domain"/>
    <property type="match status" value="3"/>
</dbReference>
<accession>S8DTS1</accession>
<evidence type="ECO:0000256" key="1">
    <source>
        <dbReference type="ARBA" id="ARBA00022737"/>
    </source>
</evidence>
<dbReference type="SUPFAM" id="SSF48452">
    <property type="entry name" value="TPR-like"/>
    <property type="match status" value="1"/>
</dbReference>
<feature type="repeat" description="PPR" evidence="2">
    <location>
        <begin position="330"/>
        <end position="360"/>
    </location>
</feature>
<dbReference type="GO" id="GO:0003723">
    <property type="term" value="F:RNA binding"/>
    <property type="evidence" value="ECO:0007669"/>
    <property type="project" value="InterPro"/>
</dbReference>
<dbReference type="NCBIfam" id="TIGR00756">
    <property type="entry name" value="PPR"/>
    <property type="match status" value="5"/>
</dbReference>
<reference evidence="4 5" key="1">
    <citation type="journal article" date="2013" name="BMC Genomics">
        <title>The miniature genome of a carnivorous plant Genlisea aurea contains a low number of genes and short non-coding sequences.</title>
        <authorList>
            <person name="Leushkin E.V."/>
            <person name="Sutormin R.A."/>
            <person name="Nabieva E.R."/>
            <person name="Penin A.A."/>
            <person name="Kondrashov A.S."/>
            <person name="Logacheva M.D."/>
        </authorList>
    </citation>
    <scope>NUCLEOTIDE SEQUENCE [LARGE SCALE GENOMIC DNA]</scope>
</reference>
<evidence type="ECO:0000313" key="4">
    <source>
        <dbReference type="EMBL" id="EPS63217.1"/>
    </source>
</evidence>
<dbReference type="AlphaFoldDB" id="S8DTS1"/>
<keyword evidence="5" id="KW-1185">Reference proteome</keyword>
<dbReference type="FunFam" id="1.25.40.10:FF:000348">
    <property type="entry name" value="Pentatricopeptide repeat-containing protein chloroplastic"/>
    <property type="match status" value="1"/>
</dbReference>
<dbReference type="EMBL" id="AUSU01005627">
    <property type="protein sequence ID" value="EPS63217.1"/>
    <property type="molecule type" value="Genomic_DNA"/>
</dbReference>
<dbReference type="Pfam" id="PF01535">
    <property type="entry name" value="PPR"/>
    <property type="match status" value="2"/>
</dbReference>
<name>S8DTS1_9LAMI</name>
<evidence type="ECO:0000313" key="5">
    <source>
        <dbReference type="Proteomes" id="UP000015453"/>
    </source>
</evidence>
<dbReference type="OrthoDB" id="185373at2759"/>
<dbReference type="PANTHER" id="PTHR47926">
    <property type="entry name" value="PENTATRICOPEPTIDE REPEAT-CONTAINING PROTEIN"/>
    <property type="match status" value="1"/>
</dbReference>
<evidence type="ECO:0000256" key="3">
    <source>
        <dbReference type="SAM" id="MobiDB-lite"/>
    </source>
</evidence>
<dbReference type="InterPro" id="IPR002885">
    <property type="entry name" value="PPR_rpt"/>
</dbReference>
<feature type="repeat" description="PPR" evidence="2">
    <location>
        <begin position="94"/>
        <end position="128"/>
    </location>
</feature>
<feature type="compositionally biased region" description="Polar residues" evidence="3">
    <location>
        <begin position="1"/>
        <end position="11"/>
    </location>
</feature>
<evidence type="ECO:0000256" key="2">
    <source>
        <dbReference type="PROSITE-ProRule" id="PRU00708"/>
    </source>
</evidence>
<sequence>MAATAGSSSSVIPDASSLRSRNFPSPNFSSSEALLCLHRCTSFNQMKQIHGRIIRSGLQQHQNQLIVARLIRLCSSFGKLDYAYLVLERIEDPTSFSWNLLIRAHTENGRPVKAVLLYNLMIRRGVDADKFTFPFAMKACLASGFVEKARELYGFAVKRGMWRDVYLNNLLMAVYFKYGALDDALKVFDKMPRHNKTAVSWTTAIAGLLRRGRVDHARKLFDEMPRRNVVSFTAMINGYARSEKPERAFELFARMQREDVTPNEYTLVGLAMSCSRLGILELGHRVHEYATGNGFEIGPFLGTALIDMYSKCGSPDHAKRVFEGMEERSSAATWNAMITSLGIHGNGEEALSLFEEMERTTNIEPDAFTLTGVLAACLQTNNVEKGIKYFYHMINRYGIEPVPEHYTYLSRFQSESR</sequence>
<dbReference type="Pfam" id="PF13041">
    <property type="entry name" value="PPR_2"/>
    <property type="match status" value="3"/>
</dbReference>
<organism evidence="4 5">
    <name type="scientific">Genlisea aurea</name>
    <dbReference type="NCBI Taxonomy" id="192259"/>
    <lineage>
        <taxon>Eukaryota</taxon>
        <taxon>Viridiplantae</taxon>
        <taxon>Streptophyta</taxon>
        <taxon>Embryophyta</taxon>
        <taxon>Tracheophyta</taxon>
        <taxon>Spermatophyta</taxon>
        <taxon>Magnoliopsida</taxon>
        <taxon>eudicotyledons</taxon>
        <taxon>Gunneridae</taxon>
        <taxon>Pentapetalae</taxon>
        <taxon>asterids</taxon>
        <taxon>lamiids</taxon>
        <taxon>Lamiales</taxon>
        <taxon>Lentibulariaceae</taxon>
        <taxon>Genlisea</taxon>
    </lineage>
</organism>
<feature type="repeat" description="PPR" evidence="2">
    <location>
        <begin position="228"/>
        <end position="262"/>
    </location>
</feature>
<feature type="repeat" description="PPR" evidence="2">
    <location>
        <begin position="197"/>
        <end position="227"/>
    </location>
</feature>
<feature type="repeat" description="PPR" evidence="2">
    <location>
        <begin position="164"/>
        <end position="194"/>
    </location>
</feature>
<dbReference type="PANTHER" id="PTHR47926:SF359">
    <property type="entry name" value="PENTACOTRIPEPTIDE-REPEAT REGION OF PRORP DOMAIN-CONTAINING PROTEIN"/>
    <property type="match status" value="1"/>
</dbReference>
<dbReference type="Proteomes" id="UP000015453">
    <property type="component" value="Unassembled WGS sequence"/>
</dbReference>
<protein>
    <recommendedName>
        <fullName evidence="6">Pentatricopeptide repeat-containing protein</fullName>
    </recommendedName>
</protein>
<comment type="caution">
    <text evidence="4">The sequence shown here is derived from an EMBL/GenBank/DDBJ whole genome shotgun (WGS) entry which is preliminary data.</text>
</comment>
<dbReference type="GO" id="GO:0009451">
    <property type="term" value="P:RNA modification"/>
    <property type="evidence" value="ECO:0007669"/>
    <property type="project" value="InterPro"/>
</dbReference>
<feature type="region of interest" description="Disordered" evidence="3">
    <location>
        <begin position="1"/>
        <end position="20"/>
    </location>
</feature>
<dbReference type="InterPro" id="IPR011990">
    <property type="entry name" value="TPR-like_helical_dom_sf"/>
</dbReference>
<keyword evidence="1" id="KW-0677">Repeat</keyword>
<proteinExistence type="predicted"/>
<dbReference type="PROSITE" id="PS51375">
    <property type="entry name" value="PPR"/>
    <property type="match status" value="5"/>
</dbReference>
<gene>
    <name evidence="4" type="ORF">M569_11569</name>
</gene>